<organism evidence="3 4">
    <name type="scientific">Leptospira kmetyi</name>
    <dbReference type="NCBI Taxonomy" id="408139"/>
    <lineage>
        <taxon>Bacteria</taxon>
        <taxon>Pseudomonadati</taxon>
        <taxon>Spirochaetota</taxon>
        <taxon>Spirochaetia</taxon>
        <taxon>Leptospirales</taxon>
        <taxon>Leptospiraceae</taxon>
        <taxon>Leptospira</taxon>
    </lineage>
</organism>
<evidence type="ECO:0000313" key="4">
    <source>
        <dbReference type="Proteomes" id="UP000276407"/>
    </source>
</evidence>
<dbReference type="AlphaFoldDB" id="A0A5F1XSV6"/>
<evidence type="ECO:0000256" key="1">
    <source>
        <dbReference type="SAM" id="MobiDB-lite"/>
    </source>
</evidence>
<dbReference type="RefSeq" id="WP_010576002.1">
    <property type="nucleotide sequence ID" value="NZ_CP033614.1"/>
</dbReference>
<feature type="signal peptide" evidence="2">
    <location>
        <begin position="1"/>
        <end position="16"/>
    </location>
</feature>
<feature type="chain" id="PRO_5043512359" evidence="2">
    <location>
        <begin position="17"/>
        <end position="297"/>
    </location>
</feature>
<name>A0A5F1XSV6_9LEPT</name>
<reference evidence="3 4" key="1">
    <citation type="submission" date="2018-11" db="EMBL/GenBank/DDBJ databases">
        <title>Complete genome sequence of Leptospira kmetyi isolate LS 001/16 from soil sample associated with a leptospirosis patient in Kelantan.</title>
        <authorList>
            <person name="Muhammad Yusoff F."/>
            <person name="Muhammad Yusoff S."/>
            <person name="Ahmad M.N."/>
            <person name="Yusof N.Y."/>
            <person name="Aziah I."/>
        </authorList>
    </citation>
    <scope>NUCLEOTIDE SEQUENCE [LARGE SCALE GENOMIC DNA]</scope>
    <source>
        <strain evidence="3 4">LS 001/16</strain>
    </source>
</reference>
<protein>
    <submittedName>
        <fullName evidence="3">Uncharacterized protein</fullName>
    </submittedName>
</protein>
<dbReference type="PROSITE" id="PS51257">
    <property type="entry name" value="PROKAR_LIPOPROTEIN"/>
    <property type="match status" value="1"/>
</dbReference>
<proteinExistence type="predicted"/>
<evidence type="ECO:0000313" key="3">
    <source>
        <dbReference type="EMBL" id="AYV56477.1"/>
    </source>
</evidence>
<accession>A0A5F1XSV6</accession>
<gene>
    <name evidence="3" type="ORF">EFP84_13825</name>
</gene>
<dbReference type="EMBL" id="CP033614">
    <property type="protein sequence ID" value="AYV56477.1"/>
    <property type="molecule type" value="Genomic_DNA"/>
</dbReference>
<dbReference type="Proteomes" id="UP000276407">
    <property type="component" value="Chromosome 1"/>
</dbReference>
<keyword evidence="2" id="KW-0732">Signal</keyword>
<feature type="region of interest" description="Disordered" evidence="1">
    <location>
        <begin position="259"/>
        <end position="297"/>
    </location>
</feature>
<sequence length="297" mass="33382">MKFANTFLSTSFCGFATIAAFSLSSCSFLTWKNSSLSLERGWSSSGKEVVQLETLYEEKDSWNPLMGTTLKRNYHSVIRIFDPIRSSQPVEQIRFSSWILPGTVYYHSDTKSVYWIGGKDDEYGSYSRIPSGINTIHQKEFVLSSYLEPGQIAIQLIPSPDGNSLALVAAVLDNDLEFLKPQLLWLSKNGDSEFKATSKTDLPEWKETPVHKIRWASKSDKIYIQVSESVFVLSKEKNRLEKATEFPVCFTPATSFGPVGISPSDESPSPMEKNPQKTFSDSPKTKNVRQIRDCSGK</sequence>
<evidence type="ECO:0000256" key="2">
    <source>
        <dbReference type="SAM" id="SignalP"/>
    </source>
</evidence>
<dbReference type="KEGG" id="lkm:EFP84_13825"/>